<evidence type="ECO:0000259" key="2">
    <source>
        <dbReference type="Pfam" id="PF22957"/>
    </source>
</evidence>
<dbReference type="Proteomes" id="UP000093561">
    <property type="component" value="Unassembled WGS sequence"/>
</dbReference>
<proteinExistence type="predicted"/>
<accession>A0AAF5Q2G8</accession>
<dbReference type="PANTHER" id="PTHR23019">
    <property type="entry name" value="NUCLEAR PORE MEMBRANE GLYCOPROTEIN GP210-RELATED"/>
    <property type="match status" value="1"/>
</dbReference>
<keyword evidence="1" id="KW-1133">Transmembrane helix</keyword>
<feature type="domain" description="NUP210 Ig-like" evidence="3">
    <location>
        <begin position="377"/>
        <end position="462"/>
    </location>
</feature>
<evidence type="ECO:0000259" key="3">
    <source>
        <dbReference type="Pfam" id="PF24935"/>
    </source>
</evidence>
<evidence type="ECO:0008006" key="8">
    <source>
        <dbReference type="Google" id="ProtNLM"/>
    </source>
</evidence>
<reference evidence="6" key="1">
    <citation type="submission" date="2015-03" db="EMBL/GenBank/DDBJ databases">
        <title>Wuchereria bancrofti Genome Sequencing Papua New Guinea Strain.</title>
        <authorList>
            <person name="Small S.T."/>
            <person name="Serre D."/>
            <person name="Zimmerman P.A."/>
        </authorList>
    </citation>
    <scope>NUCLEOTIDE SEQUENCE [LARGE SCALE GENOMIC DNA]</scope>
    <source>
        <strain evidence="6">pt0022</strain>
    </source>
</reference>
<evidence type="ECO:0000259" key="4">
    <source>
        <dbReference type="Pfam" id="PF24991"/>
    </source>
</evidence>
<evidence type="ECO:0000313" key="7">
    <source>
        <dbReference type="WBParaSite" id="mrna-Wban_09557"/>
    </source>
</evidence>
<feature type="transmembrane region" description="Helical" evidence="1">
    <location>
        <begin position="1313"/>
        <end position="1333"/>
    </location>
</feature>
<dbReference type="Pfam" id="PF24991">
    <property type="entry name" value="Ig_NUP210_4th"/>
    <property type="match status" value="1"/>
</dbReference>
<reference evidence="6" key="2">
    <citation type="journal article" date="2016" name="Mol. Ecol.">
        <title>Population genomics of the filarial nematode parasite Wuchereria bancrofti from mosquitoes.</title>
        <authorList>
            <person name="Small S.T."/>
            <person name="Reimer L.J."/>
            <person name="Tisch D.J."/>
            <person name="King C.L."/>
            <person name="Christensen B.M."/>
            <person name="Siba P.M."/>
            <person name="Kazura J.W."/>
            <person name="Serre D."/>
            <person name="Zimmerman P.A."/>
        </authorList>
    </citation>
    <scope>NUCLEOTIDE SEQUENCE</scope>
    <source>
        <strain evidence="6">pt0022</strain>
    </source>
</reference>
<feature type="transmembrane region" description="Helical" evidence="1">
    <location>
        <begin position="7"/>
        <end position="24"/>
    </location>
</feature>
<dbReference type="InterPro" id="IPR058779">
    <property type="entry name" value="Ig_NUP210_13th"/>
</dbReference>
<dbReference type="Pfam" id="PF26182">
    <property type="entry name" value="Ig_NUP210_5th"/>
    <property type="match status" value="1"/>
</dbReference>
<protein>
    <recommendedName>
        <fullName evidence="8">Nuclear pore membrane glycoprotein 210</fullName>
    </recommendedName>
</protein>
<evidence type="ECO:0000313" key="6">
    <source>
        <dbReference type="Proteomes" id="UP000093561"/>
    </source>
</evidence>
<evidence type="ECO:0000259" key="5">
    <source>
        <dbReference type="Pfam" id="PF26181"/>
    </source>
</evidence>
<dbReference type="GO" id="GO:0005643">
    <property type="term" value="C:nuclear pore"/>
    <property type="evidence" value="ECO:0007669"/>
    <property type="project" value="TreeGrafter"/>
</dbReference>
<sequence>MTGFHCLLLRLLLWYTVLLVLLPYHPSVQVTFDLIVSDSANGLKGVNFYTVETNSKYAEEQVAVVFAENKDAGVLTLRTISVSIITKVLFLDASSAKIAVQAYSAESWYLTIISKFLNCELAKEMENYASKYEAPDGVCFVCYVTLVEDISTGATVLKIYPQVLLFSIVYDIYLLYQFYLKPQNVDFIVVANLLLIITSTYLPSRQCRLSIKDVETCSISGYLWYLEIGREYNISFVVTGADNNVIYIPENSIFESVISEEYFKVISRSHNGSCFNEGKLRISSSVKKATAVISKPIEVISPFVAFPSIDAKRIHSKKLLVVRDHLQSMNPEVASIDFNGILLTANLGNTEVIAQDAQNNAYFGKAIVQVLQPTEIAFGKSHLEAEVRIDLILYISLYANSGGKKVTISDCRHNLCVLYVCMSHYIYKYSNGCERMSSYDDSCCGFVLTAVASGDIVATVHFGNSDFCLSTIEEIFVMLGSSFFIRTFGSPRLWILDPSKYYSKCNLLICLCGNCIIATCKIIRETCSNFRLIVVVLGNEASSTNPLLANTERKLRVCCGLPTRLSLSLLRPYRNKCPTNVRAASCSQPSTLAVSAFGHCESGPSMGLKKQLDLLTSLKMNWKKNKRSELSEVCGILKPREIVDKVEIIASTREYKVGNRRLYFPQELQSKMQTLLIRNAKAIPSLIVLLNEKSASKAIRLEHDSGHIALMDHDSNLLEAEISSGLCLNQNFTVTISITDVEEIFNRSTWISLNTEQELKLKVRDMEGLFFITDDADIMNVQLNASSNGLVITSQLINPHYILRSNVVGVVTLLHSIQVYALIQLQPKLITLIPDSVFQLEISGGPQPLPSVQYYLNNTSVAVAGSDGLITNKVVGYAKIIGSVNLDNIALSIQAVSFFSYTLLYITDTSWSNRWTCVDGLNENETPFSFGGALYSLKISWRIAIPDIIEAVSPIDVFSEEVKHFKDQLIVTVTEPLQLTVPPRYHQALRLSPDAKLDLKSNIHAVGDAALVLKETNILIRSFIFTRLRKLYKLIFQFPCLMHHFFLFLHSNYITLHVDVESRNHFGRLFDASEIIYGKRHFQFIDETNGIVVAMDTGNTVIASYHSQKQTFLLRYSRKVVSAKSLRFSSVPQFVSNIRDHQYVFPLIDDSIEQNPSNTYELILDAPSDCTIGFVEKVNVLAISLFAARSTFLPTLGKYGWGPVSLNDYQSLSLNISATWNHVGKVKEVSLIVTFYPRFEITSSDSGGVLRIKKVKSVSLTDSLKCNIFHLSNITVKNAIKGQFEIPVTIVLYGDASKTVLRGLLRSFLEPTFVQVCASLFTVAVIIVLIVYCRGFSFSSYFFSSFCTTDSNATYGSFASDYPGRYLPLIYKNGKSLLGSSDMSLISSHITNMQAKISHVK</sequence>
<dbReference type="Pfam" id="PF24935">
    <property type="entry name" value="Ig_NUP210_6th"/>
    <property type="match status" value="1"/>
</dbReference>
<dbReference type="PANTHER" id="PTHR23019:SF0">
    <property type="entry name" value="NUCLEAR PORE MEMBRANE GLYCOPROTEIN 210"/>
    <property type="match status" value="1"/>
</dbReference>
<dbReference type="Pfam" id="PF22957">
    <property type="entry name" value="NUP210_Ig"/>
    <property type="match status" value="1"/>
</dbReference>
<reference evidence="7" key="3">
    <citation type="submission" date="2024-02" db="UniProtKB">
        <authorList>
            <consortium name="WormBaseParasite"/>
        </authorList>
    </citation>
    <scope>IDENTIFICATION</scope>
    <source>
        <strain evidence="7">pt0022</strain>
    </source>
</reference>
<dbReference type="InterPro" id="IPR055095">
    <property type="entry name" value="NUP210_Ig_C"/>
</dbReference>
<evidence type="ECO:0000256" key="1">
    <source>
        <dbReference type="SAM" id="Phobius"/>
    </source>
</evidence>
<dbReference type="WBParaSite" id="mrna-Wban_09557">
    <property type="protein sequence ID" value="mrna-Wban_09557"/>
    <property type="gene ID" value="Wban_09557"/>
</dbReference>
<feature type="domain" description="NUP210 fourth Ig-like" evidence="4">
    <location>
        <begin position="223"/>
        <end position="276"/>
    </location>
</feature>
<feature type="domain" description="NUP210 C-terminal Ig-like" evidence="2">
    <location>
        <begin position="1123"/>
        <end position="1244"/>
    </location>
</feature>
<dbReference type="InterPro" id="IPR045197">
    <property type="entry name" value="NUP210-like"/>
</dbReference>
<keyword evidence="1" id="KW-0472">Membrane</keyword>
<dbReference type="InterPro" id="IPR056897">
    <property type="entry name" value="Ig_NUP210_4th"/>
</dbReference>
<name>A0AAF5Q2G8_WUCBA</name>
<dbReference type="InterPro" id="IPR056898">
    <property type="entry name" value="Ig_NUP210_6th"/>
</dbReference>
<organism evidence="6 7">
    <name type="scientific">Wuchereria bancrofti</name>
    <dbReference type="NCBI Taxonomy" id="6293"/>
    <lineage>
        <taxon>Eukaryota</taxon>
        <taxon>Metazoa</taxon>
        <taxon>Ecdysozoa</taxon>
        <taxon>Nematoda</taxon>
        <taxon>Chromadorea</taxon>
        <taxon>Rhabditida</taxon>
        <taxon>Spirurina</taxon>
        <taxon>Spiruromorpha</taxon>
        <taxon>Filarioidea</taxon>
        <taxon>Onchocercidae</taxon>
        <taxon>Wuchereria</taxon>
    </lineage>
</organism>
<feature type="domain" description="NUP210 Ig-like" evidence="5">
    <location>
        <begin position="915"/>
        <end position="958"/>
    </location>
</feature>
<dbReference type="Pfam" id="PF26181">
    <property type="entry name" value="Ig_NUP210_13th"/>
    <property type="match status" value="1"/>
</dbReference>
<keyword evidence="1" id="KW-0812">Transmembrane</keyword>